<dbReference type="AlphaFoldDB" id="A0A0A2WWW3"/>
<dbReference type="InterPro" id="IPR050345">
    <property type="entry name" value="Aliph_Amidase/BUP"/>
</dbReference>
<dbReference type="PROSITE" id="PS50263">
    <property type="entry name" value="CN_HYDROLASE"/>
    <property type="match status" value="1"/>
</dbReference>
<dbReference type="STRING" id="276.THFILI_07140"/>
<dbReference type="GO" id="GO:0016811">
    <property type="term" value="F:hydrolase activity, acting on carbon-nitrogen (but not peptide) bonds, in linear amides"/>
    <property type="evidence" value="ECO:0007669"/>
    <property type="project" value="TreeGrafter"/>
</dbReference>
<dbReference type="EMBL" id="JPSL02000039">
    <property type="protein sequence ID" value="KGQ22765.2"/>
    <property type="molecule type" value="Genomic_DNA"/>
</dbReference>
<sequence>MTLLALQTEVHPQDYLSQRAFRERVFALLEEGFGQAPPPRLAAFPEAFALPLLLYLEAEPLLEATTLAQALLHHLRREGPLFPWRRAQRAFYLWKEVFQEAARTFGAYLLAGSLFTPLYDEELSRGRFLRGAGFYNLALLLNPKGQVLARVPKMRLTREEGFLKGGGFGPHLVQTEHGRIGVLICLDAFFQSHVERLDALGAELLLVPSANPAPWDRPWPRDPARKEGEVWVEAMAKQLEGRENLRLLLNPMLNGRFLDLLFEGEAGVYRAGEPPRLSGRPRGDAFLKVFWE</sequence>
<proteinExistence type="predicted"/>
<gene>
    <name evidence="3" type="ORF">THFILI_07140</name>
</gene>
<reference evidence="3 4" key="1">
    <citation type="journal article" date="2015" name="Genome Announc.">
        <title>Draft Genome Sequence of the Thermophile Thermus filiformis ATCC 43280, Producer of Carotenoid-(Di)glucoside-Branched Fatty Acid (Di)esters and Source of Hyperthermostable Enzymes of Biotechnological Interest.</title>
        <authorList>
            <person name="Mandelli F."/>
            <person name="Oliveira Ramires B."/>
            <person name="Couger M.B."/>
            <person name="Paixao D.A."/>
            <person name="Camilo C.M."/>
            <person name="Polikarpov I."/>
            <person name="Prade R."/>
            <person name="Riano-Pachon D.M."/>
            <person name="Squina F.M."/>
        </authorList>
    </citation>
    <scope>NUCLEOTIDE SEQUENCE [LARGE SCALE GENOMIC DNA]</scope>
    <source>
        <strain evidence="3 4">ATCC 43280</strain>
    </source>
</reference>
<dbReference type="SUPFAM" id="SSF56317">
    <property type="entry name" value="Carbon-nitrogen hydrolase"/>
    <property type="match status" value="1"/>
</dbReference>
<dbReference type="Pfam" id="PF00795">
    <property type="entry name" value="CN_hydrolase"/>
    <property type="match status" value="1"/>
</dbReference>
<name>A0A0A2WWW3_THEFI</name>
<accession>A0A0A2WWW3</accession>
<dbReference type="InterPro" id="IPR003010">
    <property type="entry name" value="C-N_Hydrolase"/>
</dbReference>
<evidence type="ECO:0000313" key="3">
    <source>
        <dbReference type="EMBL" id="KGQ22765.2"/>
    </source>
</evidence>
<evidence type="ECO:0000259" key="2">
    <source>
        <dbReference type="PROSITE" id="PS50263"/>
    </source>
</evidence>
<protein>
    <submittedName>
        <fullName evidence="3">Hydrolase</fullName>
    </submittedName>
</protein>
<comment type="caution">
    <text evidence="3">The sequence shown here is derived from an EMBL/GenBank/DDBJ whole genome shotgun (WGS) entry which is preliminary data.</text>
</comment>
<dbReference type="Proteomes" id="UP000030364">
    <property type="component" value="Unassembled WGS sequence"/>
</dbReference>
<dbReference type="RefSeq" id="WP_038061351.1">
    <property type="nucleotide sequence ID" value="NZ_JPSL02000039.1"/>
</dbReference>
<evidence type="ECO:0000313" key="4">
    <source>
        <dbReference type="Proteomes" id="UP000030364"/>
    </source>
</evidence>
<dbReference type="PANTHER" id="PTHR43674:SF13">
    <property type="entry name" value="CN HYDROLASE DOMAIN-CONTAINING PROTEIN"/>
    <property type="match status" value="1"/>
</dbReference>
<keyword evidence="1 3" id="KW-0378">Hydrolase</keyword>
<dbReference type="Gene3D" id="3.60.110.10">
    <property type="entry name" value="Carbon-nitrogen hydrolase"/>
    <property type="match status" value="1"/>
</dbReference>
<dbReference type="PANTHER" id="PTHR43674">
    <property type="entry name" value="NITRILASE C965.09-RELATED"/>
    <property type="match status" value="1"/>
</dbReference>
<keyword evidence="4" id="KW-1185">Reference proteome</keyword>
<organism evidence="3 4">
    <name type="scientific">Thermus filiformis</name>
    <dbReference type="NCBI Taxonomy" id="276"/>
    <lineage>
        <taxon>Bacteria</taxon>
        <taxon>Thermotogati</taxon>
        <taxon>Deinococcota</taxon>
        <taxon>Deinococci</taxon>
        <taxon>Thermales</taxon>
        <taxon>Thermaceae</taxon>
        <taxon>Thermus</taxon>
    </lineage>
</organism>
<dbReference type="InterPro" id="IPR036526">
    <property type="entry name" value="C-N_Hydrolase_sf"/>
</dbReference>
<dbReference type="OrthoDB" id="9811121at2"/>
<feature type="domain" description="CN hydrolase" evidence="2">
    <location>
        <begin position="1"/>
        <end position="292"/>
    </location>
</feature>
<evidence type="ECO:0000256" key="1">
    <source>
        <dbReference type="ARBA" id="ARBA00022801"/>
    </source>
</evidence>